<evidence type="ECO:0000256" key="5">
    <source>
        <dbReference type="ARBA" id="ARBA00022692"/>
    </source>
</evidence>
<organism evidence="15 16">
    <name type="scientific">Bradyrhizobium erythrophlei</name>
    <dbReference type="NCBI Taxonomy" id="1437360"/>
    <lineage>
        <taxon>Bacteria</taxon>
        <taxon>Pseudomonadati</taxon>
        <taxon>Pseudomonadota</taxon>
        <taxon>Alphaproteobacteria</taxon>
        <taxon>Hyphomicrobiales</taxon>
        <taxon>Nitrobacteraceae</taxon>
        <taxon>Bradyrhizobium</taxon>
    </lineage>
</organism>
<sequence>MLLVGGLMGCAGPGASLFGDTSRVGDTTSSHDALNTVRKADLSPRFPAAEEQPQVGSQTAGPLLFPGADVGPEVVPNSRRGPNPAMTPASLQQAAFIKGDSLDQVASAKSDGVEINFDGADVQTVAKFLLGDILQLNFTVDPRVQGHVTLASSGPIPRKDVLPAFESVLRMSNAVIVRSGNLMKIVPLPEGSAGGSVAGAGEPGYGVSLVPLRYTSAETVAKTAESFLARPGSIRVVPSRNLLLVQGTTAEREAALDMVATFDVEWLRNQSVGVYPLKSTSPETMIGELERIFETRDGGVGQGVIRFQPISRMNAVMVVTRTPKLLAQTTEWVRRLDRFDSSGTSMHTFRLKNGNATQIAKILNDIFLQRSGSASDTPGKQLAPGVNGSESRLDSLDKGAGSRGLTTASNSSGGLGGKPISTAFDTFSDRKGTEGEGPESASLLSGGNAVRGAFQNVRITADNANNAIVVYSTQAEYRVVERAVRDLDKAKLQVAIDATVAEVTLTNALQYGVQFYLNGNKVGGGVLGSGASTVQSSATAAASVTAQSALLQSVGPGLNLLLGSAGNPRAIINALQTVTDVKVLSSPSLVALDNQPALLQVGDEIPVSTSSATLLTSSTTPTVNTIEMRNTGVILKVLPHIHANGSIQLEIDQEISNVVNPDQQTLTPTISQRRVHSSVSVTSGQTVLLAGLISENNQETRSGIPGLRDIKILGDMLGNTSSTKTRSEIIIFIKTQMIRNGQDASAVTEEFRDKLQSMRGGSSVINGTGVPSAAGPRGSPPS</sequence>
<evidence type="ECO:0000256" key="11">
    <source>
        <dbReference type="SAM" id="MobiDB-lite"/>
    </source>
</evidence>
<evidence type="ECO:0000256" key="1">
    <source>
        <dbReference type="ARBA" id="ARBA00004442"/>
    </source>
</evidence>
<keyword evidence="3 10" id="KW-0813">Transport</keyword>
<reference evidence="16" key="1">
    <citation type="submission" date="2016-11" db="EMBL/GenBank/DDBJ databases">
        <authorList>
            <person name="Varghese N."/>
            <person name="Submissions S."/>
        </authorList>
    </citation>
    <scope>NUCLEOTIDE SEQUENCE [LARGE SCALE GENOMIC DNA]</scope>
    <source>
        <strain evidence="16">GAS401</strain>
    </source>
</reference>
<gene>
    <name evidence="15" type="ORF">SAMN05444170_7396</name>
</gene>
<evidence type="ECO:0000256" key="6">
    <source>
        <dbReference type="ARBA" id="ARBA00022729"/>
    </source>
</evidence>
<dbReference type="GO" id="GO:0015627">
    <property type="term" value="C:type II protein secretion system complex"/>
    <property type="evidence" value="ECO:0007669"/>
    <property type="project" value="InterPro"/>
</dbReference>
<dbReference type="PANTHER" id="PTHR30332">
    <property type="entry name" value="PROBABLE GENERAL SECRETION PATHWAY PROTEIN D"/>
    <property type="match status" value="1"/>
</dbReference>
<evidence type="ECO:0000259" key="13">
    <source>
        <dbReference type="Pfam" id="PF03958"/>
    </source>
</evidence>
<keyword evidence="9" id="KW-0998">Cell outer membrane</keyword>
<dbReference type="Pfam" id="PF00263">
    <property type="entry name" value="Secretin"/>
    <property type="match status" value="1"/>
</dbReference>
<evidence type="ECO:0000256" key="9">
    <source>
        <dbReference type="ARBA" id="ARBA00023237"/>
    </source>
</evidence>
<name>A0A1M7UXZ6_9BRAD</name>
<evidence type="ECO:0000256" key="3">
    <source>
        <dbReference type="ARBA" id="ARBA00022448"/>
    </source>
</evidence>
<dbReference type="Gene3D" id="3.55.50.30">
    <property type="match status" value="1"/>
</dbReference>
<proteinExistence type="inferred from homology"/>
<dbReference type="Pfam" id="PF21305">
    <property type="entry name" value="type_II_gspD_N0"/>
    <property type="match status" value="1"/>
</dbReference>
<dbReference type="InterPro" id="IPR049371">
    <property type="entry name" value="GspD-like_N0"/>
</dbReference>
<accession>A0A1M7UXZ6</accession>
<keyword evidence="16" id="KW-1185">Reference proteome</keyword>
<feature type="domain" description="GspD-like N0" evidence="14">
    <location>
        <begin position="115"/>
        <end position="185"/>
    </location>
</feature>
<dbReference type="GO" id="GO:0015628">
    <property type="term" value="P:protein secretion by the type II secretion system"/>
    <property type="evidence" value="ECO:0007669"/>
    <property type="project" value="InterPro"/>
</dbReference>
<feature type="compositionally biased region" description="Low complexity" evidence="11">
    <location>
        <begin position="771"/>
        <end position="782"/>
    </location>
</feature>
<dbReference type="InterPro" id="IPR038591">
    <property type="entry name" value="NolW-like_sf"/>
</dbReference>
<feature type="region of interest" description="Disordered" evidence="11">
    <location>
        <begin position="757"/>
        <end position="782"/>
    </location>
</feature>
<dbReference type="InterPro" id="IPR004846">
    <property type="entry name" value="T2SS/T3SS_dom"/>
</dbReference>
<dbReference type="InterPro" id="IPR001775">
    <property type="entry name" value="GspD/PilQ"/>
</dbReference>
<protein>
    <submittedName>
        <fullName evidence="15">Type II secretion system protein D (GspD)</fullName>
    </submittedName>
</protein>
<dbReference type="NCBIfam" id="TIGR02517">
    <property type="entry name" value="type_II_gspD"/>
    <property type="match status" value="1"/>
</dbReference>
<evidence type="ECO:0000256" key="2">
    <source>
        <dbReference type="ARBA" id="ARBA00006980"/>
    </source>
</evidence>
<keyword evidence="5" id="KW-0812">Transmembrane</keyword>
<dbReference type="InterPro" id="IPR005644">
    <property type="entry name" value="NolW-like"/>
</dbReference>
<dbReference type="EMBL" id="LT670849">
    <property type="protein sequence ID" value="SHN87834.1"/>
    <property type="molecule type" value="Genomic_DNA"/>
</dbReference>
<dbReference type="Proteomes" id="UP000184096">
    <property type="component" value="Chromosome I"/>
</dbReference>
<keyword evidence="4" id="KW-1134">Transmembrane beta strand</keyword>
<keyword evidence="8" id="KW-0472">Membrane</keyword>
<evidence type="ECO:0000313" key="15">
    <source>
        <dbReference type="EMBL" id="SHN87834.1"/>
    </source>
</evidence>
<evidence type="ECO:0000256" key="10">
    <source>
        <dbReference type="RuleBase" id="RU004004"/>
    </source>
</evidence>
<dbReference type="InterPro" id="IPR050810">
    <property type="entry name" value="Bact_Secretion_Sys_Channel"/>
</dbReference>
<keyword evidence="6" id="KW-0732">Signal</keyword>
<dbReference type="InterPro" id="IPR013356">
    <property type="entry name" value="T2SS_GspD"/>
</dbReference>
<dbReference type="GO" id="GO:0009279">
    <property type="term" value="C:cell outer membrane"/>
    <property type="evidence" value="ECO:0007669"/>
    <property type="project" value="UniProtKB-SubCell"/>
</dbReference>
<evidence type="ECO:0000256" key="7">
    <source>
        <dbReference type="ARBA" id="ARBA00022927"/>
    </source>
</evidence>
<evidence type="ECO:0000259" key="14">
    <source>
        <dbReference type="Pfam" id="PF21305"/>
    </source>
</evidence>
<dbReference type="PANTHER" id="PTHR30332:SF25">
    <property type="entry name" value="SECRETIN XPSD"/>
    <property type="match status" value="1"/>
</dbReference>
<feature type="region of interest" description="Disordered" evidence="11">
    <location>
        <begin position="373"/>
        <end position="444"/>
    </location>
</feature>
<feature type="domain" description="Type II/III secretion system secretin-like" evidence="12">
    <location>
        <begin position="574"/>
        <end position="738"/>
    </location>
</feature>
<comment type="subcellular location">
    <subcellularLocation>
        <location evidence="1 10">Cell outer membrane</location>
    </subcellularLocation>
</comment>
<dbReference type="Gene3D" id="3.30.1370.120">
    <property type="match status" value="2"/>
</dbReference>
<evidence type="ECO:0000256" key="4">
    <source>
        <dbReference type="ARBA" id="ARBA00022452"/>
    </source>
</evidence>
<evidence type="ECO:0000256" key="8">
    <source>
        <dbReference type="ARBA" id="ARBA00023136"/>
    </source>
</evidence>
<dbReference type="PRINTS" id="PR00811">
    <property type="entry name" value="BCTERIALGSPD"/>
</dbReference>
<dbReference type="AlphaFoldDB" id="A0A1M7UXZ6"/>
<evidence type="ECO:0000259" key="12">
    <source>
        <dbReference type="Pfam" id="PF00263"/>
    </source>
</evidence>
<feature type="domain" description="NolW-like" evidence="13">
    <location>
        <begin position="347"/>
        <end position="493"/>
    </location>
</feature>
<feature type="domain" description="NolW-like" evidence="13">
    <location>
        <begin position="208"/>
        <end position="266"/>
    </location>
</feature>
<dbReference type="Pfam" id="PF03958">
    <property type="entry name" value="Secretin_N"/>
    <property type="match status" value="2"/>
</dbReference>
<evidence type="ECO:0000313" key="16">
    <source>
        <dbReference type="Proteomes" id="UP000184096"/>
    </source>
</evidence>
<comment type="similarity">
    <text evidence="2">Belongs to the bacterial secretin family. GSP D subfamily.</text>
</comment>
<keyword evidence="7" id="KW-0653">Protein transport</keyword>